<dbReference type="SMART" id="SM00233">
    <property type="entry name" value="PH"/>
    <property type="match status" value="1"/>
</dbReference>
<dbReference type="Proteomes" id="UP000515159">
    <property type="component" value="Chromosome 1"/>
</dbReference>
<sequence length="1763" mass="199294">MELSCTEVPLYGQKIVLAKFEKNVYLPEDAEFYFVYRGSSQRHVAYAQRLNATTLQSSVPGHDSLETVFVSVCMYTKRYSPVIVGCGSIIYVQDMACRLSNLLASQVDSVTSASHQTILDHFGLTVVDLHLLDHDAMMAMAHLSLPSTWNVLGKHAEGETTCKESLLHLTARLGLLQLSHFLLSQPGGAEAMTVKNKEGATPVDLAAQNGHIELVEIFMNSQDTPFSACCRATISEHAVLQFCHSSGALMLSFSHMAEYSLESDIQLLRKYLGDTAFLSKILNSHQIQRLQMYYNAASLDEDTVGLISNESSLETEDVEISKGLVNRSSENEAQILLDLEKRHASFDVFKKSKMPPTFCAASRLSAMLNGRDEVYANHMVVDKDGDLDINYINLDCATVDTSSTDPTASTPSSESGAFPSPNGGNQITYAEAEGSGTSANHEERQPFSSSFKLPASHLPFRSHGFRNHQSSSYVSIKKRSSSLDDLDADSEGEGNSIRPRSCYPQTHLNSSGPLAGSGEEFNPFESNAGVDANVAGSESFSALSSLQLKDFSHFGARLRSYSCSSPKPFSGKSRIFRDHTASDSSEDGAVLNSGRSLLQALSLSKSVSLLHPCKQRAYSLPDPSEGKRIEEEEWDKSISPTKSESEKYKVSRTFSFLKNRMSSTRNKNKTKNKDGKEKEKPSKHQFSSGTFAGVTPCLVCEKAFLGKESLQCTNCNGNVHKNCKDSALPCTKKVQEKCQSKNRSPAVLTNSSYRDIPQPVFSSMQPSSSVPVGLSAVRKETLHPLSKSVPTAISERRSVLTLEPEADSSTWRSRSHSEELLQSVGISSVDSFAIEDVVDAPFWSDLRADALEFEADSWSLTVEPTFFHKQEKDVIKRQDVIFELMQTELHHIQTLFIMSEIFRKGMKEELQLDHNIVDKIFPCLDELLEIHRQFFSRMKERRQESLEGNGRNVVINRIGDILVQQFSEENAHKMKQIYGEFCSHHKEAVNLFKELQQNKKFQSFIKLRNSNLLTRRREIPECILLVTQRITKYPVLVERILQYSKEWTEEHDDLCKALCLIKDMIAAVDLRVSEFEKEQKLLEILSKIENKTYAKLKNGNAFKKQDLLSKERILLHEGLVYWKTATGRFKDILALLLTDVLLFLQEKDQRYIFAAVDQKPPVISLQKLIVREVANEERGMFLISASSAGPEMYEIHTTSKEERNNWMRQIQEAVQSCPEEEEGKMYESDEDKRIAEARVAKIKKFEECLRNQDYQLCNYLEEKLHIFAELAGMNGREEVHLEPHLLIKPDTGEIPQATSLLTAALREVESLHVAVASQMDNIDGKLLEENCEKSSLTLENLDEIAESSTDSLITEEKENGEETCDFDPNICQILNEAEESYLGDQIIQAIQNLTRLLYSIQAAVTIQDTHIELHKVLLQDHDRASRGHSSRGSLLLEQEKHRGLGKHKEDLANLHKLQHQFQQDQQRWHRECEQRQWEQEEKENLLQEREKECQDQEELLHRNREELDCQLQDYQQNLERLKEGRRLVEKDQEKHKVQQKILRHWKHNRQSSLPMLISQNKNEVIGHSPSNSLFDEDSVYINETLVKRSLNNCIRSNQSVIYPDLVYMDIHSNSDVIRTTEEQSGHQLDVPPPSAIISESLNSIQLCYNLSENPPLSCSEDVMNNDNCTGNTNCENYSLSDNLIVKPEEYSEQLSKDATPKHQELSASQIINCDALLAQVPGRHSPNSGVLQLQHFSETPVNPHSDILKNTENADSEENIVYL</sequence>
<dbReference type="Pfam" id="PF00621">
    <property type="entry name" value="RhoGEF"/>
    <property type="match status" value="1"/>
</dbReference>
<keyword evidence="6" id="KW-0863">Zinc-finger</keyword>
<dbReference type="InterPro" id="IPR036770">
    <property type="entry name" value="Ankyrin_rpt-contain_sf"/>
</dbReference>
<evidence type="ECO:0000259" key="14">
    <source>
        <dbReference type="PROSITE" id="PS50081"/>
    </source>
</evidence>
<dbReference type="SUPFAM" id="SSF48403">
    <property type="entry name" value="Ankyrin repeat"/>
    <property type="match status" value="1"/>
</dbReference>
<feature type="region of interest" description="Disordered" evidence="11">
    <location>
        <begin position="659"/>
        <end position="687"/>
    </location>
</feature>
<dbReference type="PROSITE" id="PS50010">
    <property type="entry name" value="DH_2"/>
    <property type="match status" value="1"/>
</dbReference>
<keyword evidence="15" id="KW-1185">Reference proteome</keyword>
<keyword evidence="3" id="KW-0597">Phosphoprotein</keyword>
<dbReference type="InterPro" id="IPR046349">
    <property type="entry name" value="C1-like_sf"/>
</dbReference>
<proteinExistence type="predicted"/>
<dbReference type="RefSeq" id="XP_033785165.1">
    <property type="nucleotide sequence ID" value="XM_033929274.1"/>
</dbReference>
<dbReference type="InterPro" id="IPR001849">
    <property type="entry name" value="PH_domain"/>
</dbReference>
<dbReference type="GO" id="GO:0035023">
    <property type="term" value="P:regulation of Rho protein signal transduction"/>
    <property type="evidence" value="ECO:0007669"/>
    <property type="project" value="TreeGrafter"/>
</dbReference>
<feature type="region of interest" description="Disordered" evidence="11">
    <location>
        <begin position="401"/>
        <end position="453"/>
    </location>
</feature>
<dbReference type="CTD" id="64283"/>
<feature type="region of interest" description="Disordered" evidence="11">
    <location>
        <begin position="479"/>
        <end position="520"/>
    </location>
</feature>
<dbReference type="GO" id="GO:0000902">
    <property type="term" value="P:cell morphogenesis"/>
    <property type="evidence" value="ECO:0007669"/>
    <property type="project" value="TreeGrafter"/>
</dbReference>
<keyword evidence="9" id="KW-0040">ANK repeat</keyword>
<dbReference type="Gene3D" id="1.20.900.10">
    <property type="entry name" value="Dbl homology (DH) domain"/>
    <property type="match status" value="1"/>
</dbReference>
<evidence type="ECO:0000259" key="13">
    <source>
        <dbReference type="PROSITE" id="PS50010"/>
    </source>
</evidence>
<evidence type="ECO:0000256" key="9">
    <source>
        <dbReference type="PROSITE-ProRule" id="PRU00023"/>
    </source>
</evidence>
<dbReference type="InterPro" id="IPR000219">
    <property type="entry name" value="DH_dom"/>
</dbReference>
<evidence type="ECO:0000256" key="11">
    <source>
        <dbReference type="SAM" id="MobiDB-lite"/>
    </source>
</evidence>
<dbReference type="PANTHER" id="PTHR13944">
    <property type="entry name" value="AGAP007712-PA"/>
    <property type="match status" value="1"/>
</dbReference>
<reference evidence="16 17" key="1">
    <citation type="submission" date="2025-04" db="UniProtKB">
        <authorList>
            <consortium name="RefSeq"/>
        </authorList>
    </citation>
    <scope>IDENTIFICATION</scope>
</reference>
<feature type="coiled-coil region" evidence="10">
    <location>
        <begin position="1479"/>
        <end position="1531"/>
    </location>
</feature>
<comment type="subcellular location">
    <subcellularLocation>
        <location evidence="1">Cytoplasm</location>
    </subcellularLocation>
</comment>
<feature type="domain" description="PH" evidence="12">
    <location>
        <begin position="1113"/>
        <end position="1215"/>
    </location>
</feature>
<protein>
    <submittedName>
        <fullName evidence="16 17">Rho guanine nucleotide exchange factor 28 isoform X1</fullName>
    </submittedName>
</protein>
<accession>A0A6P8PT34</accession>
<evidence type="ECO:0000313" key="16">
    <source>
        <dbReference type="RefSeq" id="XP_033785165.1"/>
    </source>
</evidence>
<dbReference type="SUPFAM" id="SSF50729">
    <property type="entry name" value="PH domain-like"/>
    <property type="match status" value="1"/>
</dbReference>
<dbReference type="InterPro" id="IPR035899">
    <property type="entry name" value="DBL_dom_sf"/>
</dbReference>
<dbReference type="Pfam" id="PF00130">
    <property type="entry name" value="C1_1"/>
    <property type="match status" value="1"/>
</dbReference>
<evidence type="ECO:0000256" key="8">
    <source>
        <dbReference type="ARBA" id="ARBA00023054"/>
    </source>
</evidence>
<dbReference type="Pfam" id="PF17838">
    <property type="entry name" value="PH_16"/>
    <property type="match status" value="1"/>
</dbReference>
<dbReference type="FunFam" id="2.30.29.30:FF:000021">
    <property type="entry name" value="Rho guanine nucleotide exchange factor 2"/>
    <property type="match status" value="1"/>
</dbReference>
<evidence type="ECO:0000313" key="15">
    <source>
        <dbReference type="Proteomes" id="UP000515159"/>
    </source>
</evidence>
<dbReference type="PROSITE" id="PS00479">
    <property type="entry name" value="ZF_DAG_PE_1"/>
    <property type="match status" value="1"/>
</dbReference>
<dbReference type="InterPro" id="IPR002110">
    <property type="entry name" value="Ankyrin_rpt"/>
</dbReference>
<dbReference type="PROSITE" id="PS50088">
    <property type="entry name" value="ANK_REPEAT"/>
    <property type="match status" value="1"/>
</dbReference>
<organism evidence="15 16">
    <name type="scientific">Geotrypetes seraphini</name>
    <name type="common">Gaboon caecilian</name>
    <name type="synonym">Caecilia seraphini</name>
    <dbReference type="NCBI Taxonomy" id="260995"/>
    <lineage>
        <taxon>Eukaryota</taxon>
        <taxon>Metazoa</taxon>
        <taxon>Chordata</taxon>
        <taxon>Craniata</taxon>
        <taxon>Vertebrata</taxon>
        <taxon>Euteleostomi</taxon>
        <taxon>Amphibia</taxon>
        <taxon>Gymnophiona</taxon>
        <taxon>Geotrypetes</taxon>
    </lineage>
</organism>
<evidence type="ECO:0000256" key="10">
    <source>
        <dbReference type="SAM" id="Coils"/>
    </source>
</evidence>
<dbReference type="PROSITE" id="PS50297">
    <property type="entry name" value="ANK_REP_REGION"/>
    <property type="match status" value="1"/>
</dbReference>
<feature type="domain" description="DH" evidence="13">
    <location>
        <begin position="876"/>
        <end position="1071"/>
    </location>
</feature>
<gene>
    <name evidence="16 17" type="primary">ARHGEF28</name>
</gene>
<evidence type="ECO:0000256" key="4">
    <source>
        <dbReference type="ARBA" id="ARBA00022658"/>
    </source>
</evidence>
<dbReference type="FunFam" id="1.20.900.10:FF:000004">
    <property type="entry name" value="Rho guanine nucleotide exchange factor 2"/>
    <property type="match status" value="1"/>
</dbReference>
<dbReference type="CDD" id="cd00160">
    <property type="entry name" value="RhoGEF"/>
    <property type="match status" value="1"/>
</dbReference>
<feature type="compositionally biased region" description="Low complexity" evidence="11">
    <location>
        <begin position="401"/>
        <end position="413"/>
    </location>
</feature>
<dbReference type="OrthoDB" id="28045at2759"/>
<evidence type="ECO:0000256" key="2">
    <source>
        <dbReference type="ARBA" id="ARBA00022490"/>
    </source>
</evidence>
<dbReference type="Gene3D" id="2.30.29.30">
    <property type="entry name" value="Pleckstrin-homology domain (PH domain)/Phosphotyrosine-binding domain (PTB)"/>
    <property type="match status" value="1"/>
</dbReference>
<dbReference type="PANTHER" id="PTHR13944:SF22">
    <property type="entry name" value="RHO GUANINE NUCLEOTIDE EXCHANGE FACTOR 28"/>
    <property type="match status" value="1"/>
</dbReference>
<dbReference type="Gene3D" id="1.25.40.20">
    <property type="entry name" value="Ankyrin repeat-containing domain"/>
    <property type="match status" value="1"/>
</dbReference>
<name>A0A6P8PT34_GEOSA</name>
<feature type="compositionally biased region" description="Polar residues" evidence="11">
    <location>
        <begin position="503"/>
        <end position="512"/>
    </location>
</feature>
<keyword evidence="5" id="KW-0479">Metal-binding</keyword>
<dbReference type="InterPro" id="IPR037819">
    <property type="entry name" value="ARHGEF28_PH"/>
</dbReference>
<evidence type="ECO:0000256" key="3">
    <source>
        <dbReference type="ARBA" id="ARBA00022553"/>
    </source>
</evidence>
<dbReference type="SMART" id="SM00325">
    <property type="entry name" value="RhoGEF"/>
    <property type="match status" value="1"/>
</dbReference>
<evidence type="ECO:0000256" key="6">
    <source>
        <dbReference type="ARBA" id="ARBA00022771"/>
    </source>
</evidence>
<feature type="repeat" description="ANK" evidence="9">
    <location>
        <begin position="198"/>
        <end position="220"/>
    </location>
</feature>
<dbReference type="Gene3D" id="3.30.60.20">
    <property type="match status" value="1"/>
</dbReference>
<dbReference type="InterPro" id="IPR051632">
    <property type="entry name" value="Rho_GEF"/>
</dbReference>
<dbReference type="GO" id="GO:0005085">
    <property type="term" value="F:guanyl-nucleotide exchange factor activity"/>
    <property type="evidence" value="ECO:0007669"/>
    <property type="project" value="UniProtKB-KW"/>
</dbReference>
<dbReference type="InterPro" id="IPR041020">
    <property type="entry name" value="PH_16"/>
</dbReference>
<keyword evidence="8 10" id="KW-0175">Coiled coil</keyword>
<keyword evidence="2" id="KW-0963">Cytoplasm</keyword>
<evidence type="ECO:0000313" key="17">
    <source>
        <dbReference type="RefSeq" id="XP_033785166.1"/>
    </source>
</evidence>
<dbReference type="PROSITE" id="PS50003">
    <property type="entry name" value="PH_DOMAIN"/>
    <property type="match status" value="1"/>
</dbReference>
<evidence type="ECO:0000256" key="5">
    <source>
        <dbReference type="ARBA" id="ARBA00022723"/>
    </source>
</evidence>
<dbReference type="InterPro" id="IPR011993">
    <property type="entry name" value="PH-like_dom_sf"/>
</dbReference>
<dbReference type="GeneID" id="117352806"/>
<dbReference type="InterPro" id="IPR002219">
    <property type="entry name" value="PKC_DAG/PE"/>
</dbReference>
<dbReference type="GO" id="GO:0008270">
    <property type="term" value="F:zinc ion binding"/>
    <property type="evidence" value="ECO:0007669"/>
    <property type="project" value="UniProtKB-KW"/>
</dbReference>
<keyword evidence="7" id="KW-0862">Zinc</keyword>
<dbReference type="GO" id="GO:0005737">
    <property type="term" value="C:cytoplasm"/>
    <property type="evidence" value="ECO:0007669"/>
    <property type="project" value="UniProtKB-SubCell"/>
</dbReference>
<dbReference type="PROSITE" id="PS50081">
    <property type="entry name" value="ZF_DAG_PE_2"/>
    <property type="match status" value="1"/>
</dbReference>
<dbReference type="KEGG" id="gsh:117352806"/>
<feature type="compositionally biased region" description="Basic and acidic residues" evidence="11">
    <location>
        <begin position="671"/>
        <end position="682"/>
    </location>
</feature>
<feature type="region of interest" description="Disordered" evidence="11">
    <location>
        <begin position="620"/>
        <end position="642"/>
    </location>
</feature>
<evidence type="ECO:0000256" key="7">
    <source>
        <dbReference type="ARBA" id="ARBA00022833"/>
    </source>
</evidence>
<dbReference type="SUPFAM" id="SSF57889">
    <property type="entry name" value="Cysteine-rich domain"/>
    <property type="match status" value="1"/>
</dbReference>
<keyword evidence="4" id="KW-0344">Guanine-nucleotide releasing factor</keyword>
<dbReference type="SUPFAM" id="SSF48065">
    <property type="entry name" value="DBL homology domain (DH-domain)"/>
    <property type="match status" value="1"/>
</dbReference>
<dbReference type="RefSeq" id="XP_033785166.1">
    <property type="nucleotide sequence ID" value="XM_033929275.1"/>
</dbReference>
<evidence type="ECO:0000259" key="12">
    <source>
        <dbReference type="PROSITE" id="PS50003"/>
    </source>
</evidence>
<feature type="domain" description="Phorbol-ester/DAG-type" evidence="14">
    <location>
        <begin position="683"/>
        <end position="730"/>
    </location>
</feature>
<dbReference type="SMART" id="SM00109">
    <property type="entry name" value="C1"/>
    <property type="match status" value="1"/>
</dbReference>
<dbReference type="CDD" id="cd14680">
    <property type="entry name" value="PH_p190RhoGEF"/>
    <property type="match status" value="1"/>
</dbReference>
<evidence type="ECO:0000256" key="1">
    <source>
        <dbReference type="ARBA" id="ARBA00004496"/>
    </source>
</evidence>